<sequence>MAHRLVLLLSIWCGLQAAAHGQLRFDKQGKLGLSKQGPALGAIFGPASRLRMAADDSARQQATNDMSSLLLSMINQGGPAAGAPAATQPAELTKTVGFLPSPGNGGASTSDSSSSGSSSSSSSSTEPNAQDRSGNDSSALLEFAAGAPDQPGLEVDLIPTDPAYDTYVPNIGSARSDLDKVHSSAAGLISTRHHSKSSVPLAVVSQQKQQPKLGVGAVVGIAGGGVAVVIVLAVFLARSVYHIRASRARKQSTEGSVASGSPGSSQDADGDTPRSTVDMQQFYTEYSVDLEGGALAAVA</sequence>
<feature type="compositionally biased region" description="Polar residues" evidence="1">
    <location>
        <begin position="125"/>
        <end position="135"/>
    </location>
</feature>
<dbReference type="Proteomes" id="UP001244341">
    <property type="component" value="Chromosome 10b"/>
</dbReference>
<keyword evidence="2" id="KW-1133">Transmembrane helix</keyword>
<protein>
    <recommendedName>
        <fullName evidence="6">Mid2 domain-containing protein</fullName>
    </recommendedName>
</protein>
<accession>A0ABY8UCH3</accession>
<dbReference type="EMBL" id="CP126217">
    <property type="protein sequence ID" value="WIA19166.1"/>
    <property type="molecule type" value="Genomic_DNA"/>
</dbReference>
<name>A0ABY8UCH3_TETOB</name>
<reference evidence="4 5" key="1">
    <citation type="submission" date="2023-05" db="EMBL/GenBank/DDBJ databases">
        <title>A 100% complete, gapless, phased diploid assembly of the Scenedesmus obliquus UTEX 3031 genome.</title>
        <authorList>
            <person name="Biondi T.C."/>
            <person name="Hanschen E.R."/>
            <person name="Kwon T."/>
            <person name="Eng W."/>
            <person name="Kruse C.P.S."/>
            <person name="Koehler S.I."/>
            <person name="Kunde Y."/>
            <person name="Gleasner C.D."/>
            <person name="You Mak K.T."/>
            <person name="Polle J."/>
            <person name="Hovde B.T."/>
            <person name="Starkenburg S.R."/>
        </authorList>
    </citation>
    <scope>NUCLEOTIDE SEQUENCE [LARGE SCALE GENOMIC DNA]</scope>
    <source>
        <strain evidence="4 5">DOE0152z</strain>
    </source>
</reference>
<evidence type="ECO:0000256" key="3">
    <source>
        <dbReference type="SAM" id="SignalP"/>
    </source>
</evidence>
<evidence type="ECO:0008006" key="6">
    <source>
        <dbReference type="Google" id="ProtNLM"/>
    </source>
</evidence>
<keyword evidence="5" id="KW-1185">Reference proteome</keyword>
<organism evidence="4 5">
    <name type="scientific">Tetradesmus obliquus</name>
    <name type="common">Green alga</name>
    <name type="synonym">Acutodesmus obliquus</name>
    <dbReference type="NCBI Taxonomy" id="3088"/>
    <lineage>
        <taxon>Eukaryota</taxon>
        <taxon>Viridiplantae</taxon>
        <taxon>Chlorophyta</taxon>
        <taxon>core chlorophytes</taxon>
        <taxon>Chlorophyceae</taxon>
        <taxon>CS clade</taxon>
        <taxon>Sphaeropleales</taxon>
        <taxon>Scenedesmaceae</taxon>
        <taxon>Tetradesmus</taxon>
    </lineage>
</organism>
<keyword evidence="3" id="KW-0732">Signal</keyword>
<feature type="compositionally biased region" description="Low complexity" evidence="1">
    <location>
        <begin position="108"/>
        <end position="124"/>
    </location>
</feature>
<gene>
    <name evidence="4" type="ORF">OEZ85_003812</name>
</gene>
<feature type="compositionally biased region" description="Polar residues" evidence="1">
    <location>
        <begin position="253"/>
        <end position="275"/>
    </location>
</feature>
<evidence type="ECO:0000313" key="4">
    <source>
        <dbReference type="EMBL" id="WIA19166.1"/>
    </source>
</evidence>
<feature type="chain" id="PRO_5046330491" description="Mid2 domain-containing protein" evidence="3">
    <location>
        <begin position="18"/>
        <end position="299"/>
    </location>
</feature>
<feature type="region of interest" description="Disordered" evidence="1">
    <location>
        <begin position="95"/>
        <end position="135"/>
    </location>
</feature>
<evidence type="ECO:0000313" key="5">
    <source>
        <dbReference type="Proteomes" id="UP001244341"/>
    </source>
</evidence>
<feature type="signal peptide" evidence="3">
    <location>
        <begin position="1"/>
        <end position="17"/>
    </location>
</feature>
<evidence type="ECO:0000256" key="2">
    <source>
        <dbReference type="SAM" id="Phobius"/>
    </source>
</evidence>
<keyword evidence="2" id="KW-0812">Transmembrane</keyword>
<feature type="region of interest" description="Disordered" evidence="1">
    <location>
        <begin position="251"/>
        <end position="275"/>
    </location>
</feature>
<evidence type="ECO:0000256" key="1">
    <source>
        <dbReference type="SAM" id="MobiDB-lite"/>
    </source>
</evidence>
<feature type="transmembrane region" description="Helical" evidence="2">
    <location>
        <begin position="213"/>
        <end position="237"/>
    </location>
</feature>
<proteinExistence type="predicted"/>
<keyword evidence="2" id="KW-0472">Membrane</keyword>